<evidence type="ECO:0000313" key="10">
    <source>
        <dbReference type="Proteomes" id="UP001595880"/>
    </source>
</evidence>
<dbReference type="PROSITE" id="PS51257">
    <property type="entry name" value="PROKAR_LIPOPROTEIN"/>
    <property type="match status" value="1"/>
</dbReference>
<evidence type="ECO:0000256" key="3">
    <source>
        <dbReference type="ARBA" id="ARBA00022475"/>
    </source>
</evidence>
<name>A0ABV8VZT6_9BACI</name>
<accession>A0ABV8VZT6</accession>
<gene>
    <name evidence="9" type="ORF">ACFOZ1_13085</name>
</gene>
<dbReference type="Gene3D" id="3.40.190.10">
    <property type="entry name" value="Periplasmic binding protein-like II"/>
    <property type="match status" value="2"/>
</dbReference>
<dbReference type="PROSITE" id="PS01037">
    <property type="entry name" value="SBP_BACTERIAL_1"/>
    <property type="match status" value="1"/>
</dbReference>
<evidence type="ECO:0000313" key="9">
    <source>
        <dbReference type="EMBL" id="MFC4388728.1"/>
    </source>
</evidence>
<dbReference type="InterPro" id="IPR006061">
    <property type="entry name" value="SBP_1_CS"/>
</dbReference>
<evidence type="ECO:0000256" key="8">
    <source>
        <dbReference type="SAM" id="MobiDB-lite"/>
    </source>
</evidence>
<dbReference type="InterPro" id="IPR006059">
    <property type="entry name" value="SBP"/>
</dbReference>
<dbReference type="Pfam" id="PF01547">
    <property type="entry name" value="SBP_bac_1"/>
    <property type="match status" value="1"/>
</dbReference>
<evidence type="ECO:0000256" key="6">
    <source>
        <dbReference type="ARBA" id="ARBA00023139"/>
    </source>
</evidence>
<evidence type="ECO:0000256" key="2">
    <source>
        <dbReference type="ARBA" id="ARBA00022448"/>
    </source>
</evidence>
<feature type="region of interest" description="Disordered" evidence="8">
    <location>
        <begin position="27"/>
        <end position="51"/>
    </location>
</feature>
<keyword evidence="4" id="KW-0732">Signal</keyword>
<reference evidence="10" key="1">
    <citation type="journal article" date="2019" name="Int. J. Syst. Evol. Microbiol.">
        <title>The Global Catalogue of Microorganisms (GCM) 10K type strain sequencing project: providing services to taxonomists for standard genome sequencing and annotation.</title>
        <authorList>
            <consortium name="The Broad Institute Genomics Platform"/>
            <consortium name="The Broad Institute Genome Sequencing Center for Infectious Disease"/>
            <person name="Wu L."/>
            <person name="Ma J."/>
        </authorList>
    </citation>
    <scope>NUCLEOTIDE SEQUENCE [LARGE SCALE GENOMIC DNA]</scope>
    <source>
        <strain evidence="10">KACC 14058</strain>
    </source>
</reference>
<dbReference type="RefSeq" id="WP_390200123.1">
    <property type="nucleotide sequence ID" value="NZ_JBHSDV010000004.1"/>
</dbReference>
<dbReference type="Proteomes" id="UP001595880">
    <property type="component" value="Unassembled WGS sequence"/>
</dbReference>
<dbReference type="InterPro" id="IPR050490">
    <property type="entry name" value="Bact_solute-bd_prot1"/>
</dbReference>
<organism evidence="9 10">
    <name type="scientific">Gracilibacillus marinus</name>
    <dbReference type="NCBI Taxonomy" id="630535"/>
    <lineage>
        <taxon>Bacteria</taxon>
        <taxon>Bacillati</taxon>
        <taxon>Bacillota</taxon>
        <taxon>Bacilli</taxon>
        <taxon>Bacillales</taxon>
        <taxon>Bacillaceae</taxon>
        <taxon>Gracilibacillus</taxon>
    </lineage>
</organism>
<keyword evidence="2" id="KW-0813">Transport</keyword>
<keyword evidence="6" id="KW-0564">Palmitate</keyword>
<keyword evidence="5" id="KW-0472">Membrane</keyword>
<keyword evidence="7" id="KW-0449">Lipoprotein</keyword>
<dbReference type="PANTHER" id="PTHR43649">
    <property type="entry name" value="ARABINOSE-BINDING PROTEIN-RELATED"/>
    <property type="match status" value="1"/>
</dbReference>
<sequence length="457" mass="50614">MMNKRLMLLLVSMLLLVGIIVGCSSDGEDTSSDSNGNGGETTGDDKPLYEAWKDKDPSEIEGDITVITHRTDIVDTVYQEYKDKFNEKYPNVNVSFEALTDYGGEIMPRMNTEDYGDVQYLPVQVPIEDIPNFFEPLGTLDEMEEKYLGVEEREVDGTVYGIPIAVTYTGIIYNKAVFEEAGVTELPKTQAEFIDALQKVKDNTDAIPLYTNYAAGWPLTQWEGAISTTAGNVDYYNVDMLEDPTPFDEGDPHYEHYKLMYDVAEKGLIEADPLTTDWEASKVRMNNGEIATMVLGSWALEQVQGAGENGDDIAIMAFPTDAEDTIFSLGADLNISINKNSDQKEAAFAWVDWFIHESGYSVEQAGGISASKDVPLPEALAEAEAAGAQFSMLTPAPEGKEGKLDEIDKESEVGLWLEPNKKILIEAAIGNRDMSFDDVMNSWNEDWKAAYEKVMGE</sequence>
<evidence type="ECO:0000256" key="7">
    <source>
        <dbReference type="ARBA" id="ARBA00023288"/>
    </source>
</evidence>
<dbReference type="SUPFAM" id="SSF53850">
    <property type="entry name" value="Periplasmic binding protein-like II"/>
    <property type="match status" value="1"/>
</dbReference>
<keyword evidence="3" id="KW-1003">Cell membrane</keyword>
<keyword evidence="10" id="KW-1185">Reference proteome</keyword>
<proteinExistence type="inferred from homology"/>
<evidence type="ECO:0000256" key="5">
    <source>
        <dbReference type="ARBA" id="ARBA00023136"/>
    </source>
</evidence>
<evidence type="ECO:0000256" key="1">
    <source>
        <dbReference type="ARBA" id="ARBA00008520"/>
    </source>
</evidence>
<dbReference type="PANTHER" id="PTHR43649:SF33">
    <property type="entry name" value="POLYGALACTURONAN_RHAMNOGALACTURONAN-BINDING PROTEIN YTCQ"/>
    <property type="match status" value="1"/>
</dbReference>
<dbReference type="EMBL" id="JBHSDV010000004">
    <property type="protein sequence ID" value="MFC4388728.1"/>
    <property type="molecule type" value="Genomic_DNA"/>
</dbReference>
<evidence type="ECO:0000256" key="4">
    <source>
        <dbReference type="ARBA" id="ARBA00022729"/>
    </source>
</evidence>
<comment type="caution">
    <text evidence="9">The sequence shown here is derived from an EMBL/GenBank/DDBJ whole genome shotgun (WGS) entry which is preliminary data.</text>
</comment>
<comment type="similarity">
    <text evidence="1">Belongs to the bacterial solute-binding protein 1 family.</text>
</comment>
<protein>
    <submittedName>
        <fullName evidence="9">ABC transporter substrate-binding protein</fullName>
    </submittedName>
</protein>